<organism evidence="1 2">
    <name type="scientific">Romanomermis culicivorax</name>
    <name type="common">Nematode worm</name>
    <dbReference type="NCBI Taxonomy" id="13658"/>
    <lineage>
        <taxon>Eukaryota</taxon>
        <taxon>Metazoa</taxon>
        <taxon>Ecdysozoa</taxon>
        <taxon>Nematoda</taxon>
        <taxon>Enoplea</taxon>
        <taxon>Dorylaimia</taxon>
        <taxon>Mermithida</taxon>
        <taxon>Mermithoidea</taxon>
        <taxon>Mermithidae</taxon>
        <taxon>Romanomermis</taxon>
    </lineage>
</organism>
<sequence length="44" mass="5075">MRNQNHIIFASILKELKLNSSTRSKFSDCILKLKSGKDHFPNTI</sequence>
<accession>A0A915KUS0</accession>
<reference evidence="2" key="1">
    <citation type="submission" date="2022-11" db="UniProtKB">
        <authorList>
            <consortium name="WormBaseParasite"/>
        </authorList>
    </citation>
    <scope>IDENTIFICATION</scope>
</reference>
<evidence type="ECO:0000313" key="2">
    <source>
        <dbReference type="WBParaSite" id="nRc.2.0.1.t42535-RA"/>
    </source>
</evidence>
<proteinExistence type="predicted"/>
<protein>
    <submittedName>
        <fullName evidence="2">Uncharacterized protein</fullName>
    </submittedName>
</protein>
<dbReference type="WBParaSite" id="nRc.2.0.1.t42535-RA">
    <property type="protein sequence ID" value="nRc.2.0.1.t42535-RA"/>
    <property type="gene ID" value="nRc.2.0.1.g42535"/>
</dbReference>
<name>A0A915KUS0_ROMCU</name>
<keyword evidence="1" id="KW-1185">Reference proteome</keyword>
<dbReference type="AlphaFoldDB" id="A0A915KUS0"/>
<dbReference type="Proteomes" id="UP000887565">
    <property type="component" value="Unplaced"/>
</dbReference>
<evidence type="ECO:0000313" key="1">
    <source>
        <dbReference type="Proteomes" id="UP000887565"/>
    </source>
</evidence>